<dbReference type="Pfam" id="PF03133">
    <property type="entry name" value="TTL"/>
    <property type="match status" value="1"/>
</dbReference>
<organism evidence="1 2">
    <name type="scientific">Hydra vulgaris</name>
    <name type="common">Hydra</name>
    <name type="synonym">Hydra attenuata</name>
    <dbReference type="NCBI Taxonomy" id="6087"/>
    <lineage>
        <taxon>Eukaryota</taxon>
        <taxon>Metazoa</taxon>
        <taxon>Cnidaria</taxon>
        <taxon>Hydrozoa</taxon>
        <taxon>Hydroidolina</taxon>
        <taxon>Anthoathecata</taxon>
        <taxon>Aplanulata</taxon>
        <taxon>Hydridae</taxon>
        <taxon>Hydra</taxon>
    </lineage>
</organism>
<dbReference type="GeneID" id="136071930"/>
<keyword evidence="1" id="KW-1185">Reference proteome</keyword>
<dbReference type="PROSITE" id="PS51221">
    <property type="entry name" value="TTL"/>
    <property type="match status" value="1"/>
</dbReference>
<gene>
    <name evidence="2" type="primary">LOC136071930</name>
</gene>
<dbReference type="InterPro" id="IPR053317">
    <property type="entry name" value="Tubulin_polyglutamylase"/>
</dbReference>
<proteinExistence type="predicted"/>
<reference evidence="2" key="1">
    <citation type="submission" date="2025-08" db="UniProtKB">
        <authorList>
            <consortium name="RefSeq"/>
        </authorList>
    </citation>
    <scope>IDENTIFICATION</scope>
</reference>
<dbReference type="PANTHER" id="PTHR47113:SF1">
    <property type="entry name" value="LD09343P"/>
    <property type="match status" value="1"/>
</dbReference>
<dbReference type="Gene3D" id="3.30.470.20">
    <property type="entry name" value="ATP-grasp fold, B domain"/>
    <property type="match status" value="1"/>
</dbReference>
<evidence type="ECO:0000313" key="1">
    <source>
        <dbReference type="Proteomes" id="UP001652625"/>
    </source>
</evidence>
<dbReference type="InterPro" id="IPR004344">
    <property type="entry name" value="TTL/TTLL_fam"/>
</dbReference>
<dbReference type="Proteomes" id="UP001652625">
    <property type="component" value="Chromosome 05"/>
</dbReference>
<protein>
    <submittedName>
        <fullName evidence="2">Probable tubulin polyglutamylase ttll-15 isoform X2</fullName>
    </submittedName>
</protein>
<evidence type="ECO:0000313" key="2">
    <source>
        <dbReference type="RefSeq" id="XP_065653837.1"/>
    </source>
</evidence>
<name>A0ABM4BXA5_HYDVU</name>
<dbReference type="RefSeq" id="XP_065653837.1">
    <property type="nucleotide sequence ID" value="XM_065797765.1"/>
</dbReference>
<dbReference type="SUPFAM" id="SSF56059">
    <property type="entry name" value="Glutathione synthetase ATP-binding domain-like"/>
    <property type="match status" value="1"/>
</dbReference>
<dbReference type="PANTHER" id="PTHR47113">
    <property type="entry name" value="LD09343P"/>
    <property type="match status" value="1"/>
</dbReference>
<accession>A0ABM4BXA5</accession>
<sequence length="369" mass="43212">MPGIGYLTLKVYLASLKKQWIPEAFVLPEDKDQFDLRVQKFPNKSWVQKSNNHRGIKIIQAKDVDFQSTNSFIQEFVDQPLLVDGKKFDIGVYVVITSVEPLLAYAYSSEILVRFCKHNYYPFNPEDTESYVVGDDYLPVSEMPSLKSYYNQFKMTVHDSLFTYLYSIGYNSQKIWYEIKRCIAEVLIEKQVTMQKSFTGFLHKQNFFELVRMDFIIDQLANVWLMEINMSPNLSSEVHKLNALMYEQVIYNTLSLVGVASHLKSQFSELDVASSDRDIMFATDQCASEECHSMCLNKCRLCHHCLSEDMRMFLKKAFREHNNKGGFARVWPTVLNASMVQNEFQLSESNQILFQWFKEKCARNDYWCF</sequence>